<dbReference type="STRING" id="389348.PNK_0257"/>
<organism evidence="1 2">
    <name type="scientific">Candidatus Protochlamydia naegleriophila</name>
    <dbReference type="NCBI Taxonomy" id="389348"/>
    <lineage>
        <taxon>Bacteria</taxon>
        <taxon>Pseudomonadati</taxon>
        <taxon>Chlamydiota</taxon>
        <taxon>Chlamydiia</taxon>
        <taxon>Parachlamydiales</taxon>
        <taxon>Parachlamydiaceae</taxon>
        <taxon>Candidatus Protochlamydia</taxon>
    </lineage>
</organism>
<keyword evidence="2" id="KW-1185">Reference proteome</keyword>
<protein>
    <submittedName>
        <fullName evidence="1">Uncharacterized protein</fullName>
    </submittedName>
</protein>
<gene>
    <name evidence="1" type="ORF">PNK_0257</name>
</gene>
<name>A0A0U5JDQ3_9BACT</name>
<proteinExistence type="predicted"/>
<dbReference type="InParanoid" id="A0A0U5JDQ3"/>
<accession>A0A0U5JDQ3</accession>
<reference evidence="2" key="1">
    <citation type="submission" date="2015-09" db="EMBL/GenBank/DDBJ databases">
        <authorList>
            <person name="Bertelli C."/>
        </authorList>
    </citation>
    <scope>NUCLEOTIDE SEQUENCE [LARGE SCALE GENOMIC DNA]</scope>
    <source>
        <strain evidence="2">KNic</strain>
    </source>
</reference>
<dbReference type="AlphaFoldDB" id="A0A0U5JDQ3"/>
<dbReference type="KEGG" id="pnl:PNK_0257"/>
<dbReference type="Proteomes" id="UP000069902">
    <property type="component" value="Chromosome cPNK"/>
</dbReference>
<evidence type="ECO:0000313" key="2">
    <source>
        <dbReference type="Proteomes" id="UP000069902"/>
    </source>
</evidence>
<evidence type="ECO:0000313" key="1">
    <source>
        <dbReference type="EMBL" id="CUI15894.1"/>
    </source>
</evidence>
<dbReference type="EMBL" id="LN879502">
    <property type="protein sequence ID" value="CUI15894.1"/>
    <property type="molecule type" value="Genomic_DNA"/>
</dbReference>
<sequence length="61" mass="7377">MDVSIFFFLLKRKFAEVLETRVEIMSDSLVFVVKNLKLKFVVKFRFLFYNSLKIKRILKSL</sequence>